<dbReference type="AlphaFoldDB" id="A0A9P4JXP3"/>
<evidence type="ECO:0000313" key="3">
    <source>
        <dbReference type="Proteomes" id="UP000800093"/>
    </source>
</evidence>
<dbReference type="Pfam" id="PF12937">
    <property type="entry name" value="F-box-like"/>
    <property type="match status" value="1"/>
</dbReference>
<sequence>MAARPSFMTLPTELLEAIFLQLDPRSLIDVSLTAKHLKAITTDSPVIWRHYCLTRFKMWDPLHNISAKVAAPLSHVDWRALLIHRTRVRQDTRRLLNNILHTQQGRIQMINRVAGFGYDAKETLLDEYSCPDDADDVLARRYYANAILERIQREMAIHVWRDLYSGKNVPIEVALGAYDIFTCTGDDVDLNVITRDIDDLAKAVERQHPRFKELSTREKASTLASFLRGQGFLGVSDSSYRALCNSFIGLALHSSAHESLPLISVAIYCALASRLGLDARPCGFLFHVYCLVYAPKDYNLDGEYKPTSSTDLNFMYLDPFRSTNEVEQTDLQRVLWEMGVPTSEHEAFLSPTGTREIVLRTARNIMNSVQTIRQNEAGPYGIHATWLNAYPDMDNAFYATIWAMLMLGPREEEDATGISNRSTRRRQYLPYLLEHFQTHYPWDVTLLEEHVVPLFSNQPEGQRLLAFVYSMQTMDNTRKPVNRRSERTKDVKFKIGQLFKHKRYHYEGVITGWDTTCDAGEEWIQHMGVDRLAHGRHQSFYHVLVCDKSVRYVAEENISPATPLQQPSEAMLKLAGRHFKRWDEENHVFVSNVRDEYPDD</sequence>
<feature type="domain" description="F-box" evidence="1">
    <location>
        <begin position="4"/>
        <end position="51"/>
    </location>
</feature>
<comment type="caution">
    <text evidence="2">The sequence shown here is derived from an EMBL/GenBank/DDBJ whole genome shotgun (WGS) entry which is preliminary data.</text>
</comment>
<dbReference type="InterPro" id="IPR036623">
    <property type="entry name" value="Hemimethylated_DNA-bd_sf"/>
</dbReference>
<dbReference type="Proteomes" id="UP000800093">
    <property type="component" value="Unassembled WGS sequence"/>
</dbReference>
<dbReference type="EMBL" id="ML986863">
    <property type="protein sequence ID" value="KAF2257720.1"/>
    <property type="molecule type" value="Genomic_DNA"/>
</dbReference>
<dbReference type="SUPFAM" id="SSF141255">
    <property type="entry name" value="YccV-like"/>
    <property type="match status" value="1"/>
</dbReference>
<accession>A0A9P4JXP3</accession>
<dbReference type="InterPro" id="IPR011722">
    <property type="entry name" value="Hemimethylated_DNA-bd_dom"/>
</dbReference>
<dbReference type="PANTHER" id="PTHR31350">
    <property type="entry name" value="SI:DKEY-261L7.2"/>
    <property type="match status" value="1"/>
</dbReference>
<dbReference type="SMART" id="SM00992">
    <property type="entry name" value="YccV-like"/>
    <property type="match status" value="1"/>
</dbReference>
<dbReference type="PANTHER" id="PTHR31350:SF27">
    <property type="entry name" value="HEMIMETHYLATED DNA-BINDING DOMAIN-CONTAINING PROTEIN"/>
    <property type="match status" value="1"/>
</dbReference>
<dbReference type="Pfam" id="PF13369">
    <property type="entry name" value="Transglut_core2"/>
    <property type="match status" value="1"/>
</dbReference>
<evidence type="ECO:0000259" key="1">
    <source>
        <dbReference type="PROSITE" id="PS50181"/>
    </source>
</evidence>
<dbReference type="Pfam" id="PF08755">
    <property type="entry name" value="YccV-like"/>
    <property type="match status" value="1"/>
</dbReference>
<dbReference type="GO" id="GO:0003677">
    <property type="term" value="F:DNA binding"/>
    <property type="evidence" value="ECO:0007669"/>
    <property type="project" value="InterPro"/>
</dbReference>
<dbReference type="Gene3D" id="1.20.1280.50">
    <property type="match status" value="1"/>
</dbReference>
<dbReference type="Gene3D" id="2.30.30.390">
    <property type="entry name" value="Hemimethylated DNA-binding domain"/>
    <property type="match status" value="1"/>
</dbReference>
<dbReference type="InterPro" id="IPR032698">
    <property type="entry name" value="SirB1_N"/>
</dbReference>
<dbReference type="PROSITE" id="PS50181">
    <property type="entry name" value="FBOX"/>
    <property type="match status" value="1"/>
</dbReference>
<reference evidence="3" key="1">
    <citation type="journal article" date="2020" name="Stud. Mycol.">
        <title>101 Dothideomycetes genomes: A test case for predicting lifestyles and emergence of pathogens.</title>
        <authorList>
            <person name="Haridas S."/>
            <person name="Albert R."/>
            <person name="Binder M."/>
            <person name="Bloem J."/>
            <person name="LaButti K."/>
            <person name="Salamov A."/>
            <person name="Andreopoulos B."/>
            <person name="Baker S."/>
            <person name="Barry K."/>
            <person name="Bills G."/>
            <person name="Bluhm B."/>
            <person name="Cannon C."/>
            <person name="Castanera R."/>
            <person name="Culley D."/>
            <person name="Daum C."/>
            <person name="Ezra D."/>
            <person name="Gonzalez J."/>
            <person name="Henrissat B."/>
            <person name="Kuo A."/>
            <person name="Liang C."/>
            <person name="Lipzen A."/>
            <person name="Lutzoni F."/>
            <person name="Magnuson J."/>
            <person name="Mondo S."/>
            <person name="Nolan M."/>
            <person name="Ohm R."/>
            <person name="Pangilinan J."/>
            <person name="Park H.-J."/>
            <person name="Ramirez L."/>
            <person name="Alfaro M."/>
            <person name="Sun H."/>
            <person name="Tritt A."/>
            <person name="Yoshinaga Y."/>
            <person name="Zwiers L.-H."/>
            <person name="Turgeon B."/>
            <person name="Goodwin S."/>
            <person name="Spatafora J."/>
            <person name="Crous P."/>
            <person name="Grigoriev I."/>
        </authorList>
    </citation>
    <scope>NUCLEOTIDE SEQUENCE [LARGE SCALE GENOMIC DNA]</scope>
    <source>
        <strain evidence="3">CBS 304.66</strain>
    </source>
</reference>
<organism evidence="2 3">
    <name type="scientific">Lojkania enalia</name>
    <dbReference type="NCBI Taxonomy" id="147567"/>
    <lineage>
        <taxon>Eukaryota</taxon>
        <taxon>Fungi</taxon>
        <taxon>Dikarya</taxon>
        <taxon>Ascomycota</taxon>
        <taxon>Pezizomycotina</taxon>
        <taxon>Dothideomycetes</taxon>
        <taxon>Pleosporomycetidae</taxon>
        <taxon>Pleosporales</taxon>
        <taxon>Pleosporales incertae sedis</taxon>
        <taxon>Lojkania</taxon>
    </lineage>
</organism>
<gene>
    <name evidence="2" type="ORF">CC78DRAFT_187275</name>
</gene>
<dbReference type="OrthoDB" id="28868at2759"/>
<protein>
    <submittedName>
        <fullName evidence="2">YccV-like-domain-containing protein</fullName>
    </submittedName>
</protein>
<dbReference type="InterPro" id="IPR036047">
    <property type="entry name" value="F-box-like_dom_sf"/>
</dbReference>
<dbReference type="InterPro" id="IPR001810">
    <property type="entry name" value="F-box_dom"/>
</dbReference>
<dbReference type="SUPFAM" id="SSF81383">
    <property type="entry name" value="F-box domain"/>
    <property type="match status" value="1"/>
</dbReference>
<keyword evidence="3" id="KW-1185">Reference proteome</keyword>
<evidence type="ECO:0000313" key="2">
    <source>
        <dbReference type="EMBL" id="KAF2257720.1"/>
    </source>
</evidence>
<name>A0A9P4JXP3_9PLEO</name>
<proteinExistence type="predicted"/>
<dbReference type="NCBIfam" id="TIGR02097">
    <property type="entry name" value="yccV"/>
    <property type="match status" value="1"/>
</dbReference>